<keyword evidence="7 9" id="KW-0482">Metalloprotease</keyword>
<comment type="function">
    <text evidence="8">Has a dual role in the assembly of mitochondrial ATPase. Acts as a protease that removes N-terminal residues of mitochondrial ATPase CF(0) subunit 6 at the intermembrane space side. Also involved in the correct assembly of the membrane-embedded ATPase CF(0) particle, probably mediating association of subunit 6 with the subunit 9 ring.</text>
</comment>
<dbReference type="GO" id="GO:0034982">
    <property type="term" value="P:mitochondrial protein processing"/>
    <property type="evidence" value="ECO:0007669"/>
    <property type="project" value="TreeGrafter"/>
</dbReference>
<keyword evidence="9" id="KW-0472">Membrane</keyword>
<reference evidence="12" key="2">
    <citation type="submission" date="2020-04" db="EMBL/GenBank/DDBJ databases">
        <authorList>
            <consortium name="NCBI Genome Project"/>
        </authorList>
    </citation>
    <scope>NUCLEOTIDE SEQUENCE</scope>
    <source>
        <strain evidence="12">CBS 781.70</strain>
    </source>
</reference>
<dbReference type="PANTHER" id="PTHR21711">
    <property type="entry name" value="MITOCHONDRIAL INNER MEMBRANE PROTEASE"/>
    <property type="match status" value="1"/>
</dbReference>
<evidence type="ECO:0000256" key="7">
    <source>
        <dbReference type="ARBA" id="ARBA00023049"/>
    </source>
</evidence>
<evidence type="ECO:0000256" key="6">
    <source>
        <dbReference type="ARBA" id="ARBA00022801"/>
    </source>
</evidence>
<dbReference type="EC" id="3.4.24.-" evidence="9"/>
<dbReference type="OrthoDB" id="285308at2759"/>
<keyword evidence="4 9" id="KW-0645">Protease</keyword>
<dbReference type="Pfam" id="PF09768">
    <property type="entry name" value="Peptidase_M76"/>
    <property type="match status" value="1"/>
</dbReference>
<evidence type="ECO:0000256" key="5">
    <source>
        <dbReference type="ARBA" id="ARBA00022723"/>
    </source>
</evidence>
<evidence type="ECO:0000256" key="2">
    <source>
        <dbReference type="ARBA" id="ARBA00009915"/>
    </source>
</evidence>
<dbReference type="InterPro" id="IPR019165">
    <property type="entry name" value="Peptidase_M76_ATP23"/>
</dbReference>
<keyword evidence="5 9" id="KW-0479">Metal-binding</keyword>
<keyword evidence="11" id="KW-1185">Reference proteome</keyword>
<keyword evidence="6 9" id="KW-0378">Hydrolase</keyword>
<dbReference type="RefSeq" id="XP_033533544.1">
    <property type="nucleotide sequence ID" value="XM_033679564.1"/>
</dbReference>
<dbReference type="GO" id="GO:0046872">
    <property type="term" value="F:metal ion binding"/>
    <property type="evidence" value="ECO:0007669"/>
    <property type="project" value="UniProtKB-KW"/>
</dbReference>
<name>A0A6G1G1J2_9PEZI</name>
<keyword evidence="9" id="KW-0999">Mitochondrion inner membrane</keyword>
<evidence type="ECO:0000313" key="12">
    <source>
        <dbReference type="RefSeq" id="XP_033533544.1"/>
    </source>
</evidence>
<evidence type="ECO:0000256" key="9">
    <source>
        <dbReference type="RuleBase" id="RU364057"/>
    </source>
</evidence>
<dbReference type="GO" id="GO:0005743">
    <property type="term" value="C:mitochondrial inner membrane"/>
    <property type="evidence" value="ECO:0007669"/>
    <property type="project" value="UniProtKB-SubCell"/>
</dbReference>
<proteinExistence type="inferred from homology"/>
<protein>
    <recommendedName>
        <fullName evidence="3 9">Mitochondrial inner membrane protease ATP23</fullName>
        <ecNumber evidence="9">3.4.24.-</ecNumber>
    </recommendedName>
</protein>
<evidence type="ECO:0000313" key="10">
    <source>
        <dbReference type="EMBL" id="KAF1811913.1"/>
    </source>
</evidence>
<comment type="subcellular location">
    <subcellularLocation>
        <location evidence="1 9">Mitochondrion inner membrane</location>
        <topology evidence="1 9">Peripheral membrane protein</topology>
        <orientation evidence="1 9">Intermembrane side</orientation>
    </subcellularLocation>
</comment>
<evidence type="ECO:0000313" key="11">
    <source>
        <dbReference type="Proteomes" id="UP000504638"/>
    </source>
</evidence>
<evidence type="ECO:0000256" key="4">
    <source>
        <dbReference type="ARBA" id="ARBA00022670"/>
    </source>
</evidence>
<dbReference type="AlphaFoldDB" id="A0A6G1G1J2"/>
<dbReference type="Proteomes" id="UP000504638">
    <property type="component" value="Unplaced"/>
</dbReference>
<organism evidence="10">
    <name type="scientific">Eremomyces bilateralis CBS 781.70</name>
    <dbReference type="NCBI Taxonomy" id="1392243"/>
    <lineage>
        <taxon>Eukaryota</taxon>
        <taxon>Fungi</taxon>
        <taxon>Dikarya</taxon>
        <taxon>Ascomycota</taxon>
        <taxon>Pezizomycotina</taxon>
        <taxon>Dothideomycetes</taxon>
        <taxon>Dothideomycetes incertae sedis</taxon>
        <taxon>Eremomycetales</taxon>
        <taxon>Eremomycetaceae</taxon>
        <taxon>Eremomyces</taxon>
    </lineage>
</organism>
<dbReference type="PANTHER" id="PTHR21711:SF0">
    <property type="entry name" value="MITOCHONDRIAL INNER MEMBRANE PROTEASE ATP23 HOMOLOG"/>
    <property type="match status" value="1"/>
</dbReference>
<comment type="similarity">
    <text evidence="2 9">Belongs to the peptidase M76 family.</text>
</comment>
<evidence type="ECO:0000256" key="3">
    <source>
        <dbReference type="ARBA" id="ARBA00014615"/>
    </source>
</evidence>
<sequence length="237" mass="27609">MSNPELPETSSPTHPQDYTAPDRSFYTWSNFFKVLLAGAPEERQKYLAVRDELREEKDCKRCESFRDWAFKRSPVVRFLRDEINKIGPDLGPQHVRCKRCVHGTKGSTSGGFSPDYGILLCANELVNKKRLEDTLAHEMVHAYDHVRFKTDPENLRHAACMEIRASMLSGECRFMREFFGRGQYKITSQFQDCVRRRATLSVRARRHCEDDVQAATAVNQVWESCFNDTRPFDEIYR</sequence>
<accession>A0A6G1G1J2</accession>
<dbReference type="GO" id="GO:0033615">
    <property type="term" value="P:mitochondrial proton-transporting ATP synthase complex assembly"/>
    <property type="evidence" value="ECO:0007669"/>
    <property type="project" value="TreeGrafter"/>
</dbReference>
<reference evidence="10 12" key="1">
    <citation type="submission" date="2020-01" db="EMBL/GenBank/DDBJ databases">
        <authorList>
            <consortium name="DOE Joint Genome Institute"/>
            <person name="Haridas S."/>
            <person name="Albert R."/>
            <person name="Binder M."/>
            <person name="Bloem J."/>
            <person name="Labutti K."/>
            <person name="Salamov A."/>
            <person name="Andreopoulos B."/>
            <person name="Baker S.E."/>
            <person name="Barry K."/>
            <person name="Bills G."/>
            <person name="Bluhm B.H."/>
            <person name="Cannon C."/>
            <person name="Castanera R."/>
            <person name="Culley D.E."/>
            <person name="Daum C."/>
            <person name="Ezra D."/>
            <person name="Gonzalez J.B."/>
            <person name="Henrissat B."/>
            <person name="Kuo A."/>
            <person name="Liang C."/>
            <person name="Lipzen A."/>
            <person name="Lutzoni F."/>
            <person name="Magnuson J."/>
            <person name="Mondo S."/>
            <person name="Nolan M."/>
            <person name="Ohm R."/>
            <person name="Pangilinan J."/>
            <person name="Park H.-J."/>
            <person name="Ramirez L."/>
            <person name="Alfaro M."/>
            <person name="Sun H."/>
            <person name="Tritt A."/>
            <person name="Yoshinaga Y."/>
            <person name="Zwiers L.-H."/>
            <person name="Turgeon B.G."/>
            <person name="Goodwin S.B."/>
            <person name="Spatafora J.W."/>
            <person name="Crous P.W."/>
            <person name="Grigoriev I.V."/>
        </authorList>
    </citation>
    <scope>NUCLEOTIDE SEQUENCE</scope>
    <source>
        <strain evidence="10 12">CBS 781.70</strain>
    </source>
</reference>
<gene>
    <name evidence="10 12" type="ORF">P152DRAFT_458868</name>
</gene>
<reference evidence="12" key="3">
    <citation type="submission" date="2025-04" db="UniProtKB">
        <authorList>
            <consortium name="RefSeq"/>
        </authorList>
    </citation>
    <scope>IDENTIFICATION</scope>
    <source>
        <strain evidence="12">CBS 781.70</strain>
    </source>
</reference>
<evidence type="ECO:0000256" key="8">
    <source>
        <dbReference type="ARBA" id="ARBA00025322"/>
    </source>
</evidence>
<dbReference type="EMBL" id="ML975159">
    <property type="protein sequence ID" value="KAF1811913.1"/>
    <property type="molecule type" value="Genomic_DNA"/>
</dbReference>
<keyword evidence="9" id="KW-0496">Mitochondrion</keyword>
<dbReference type="GeneID" id="54420134"/>
<evidence type="ECO:0000256" key="1">
    <source>
        <dbReference type="ARBA" id="ARBA00004137"/>
    </source>
</evidence>
<dbReference type="GO" id="GO:0004222">
    <property type="term" value="F:metalloendopeptidase activity"/>
    <property type="evidence" value="ECO:0007669"/>
    <property type="project" value="InterPro"/>
</dbReference>